<reference evidence="3" key="1">
    <citation type="journal article" date="2020" name="mSystems">
        <title>Genome- and Community-Level Interaction Insights into Carbon Utilization and Element Cycling Functions of Hydrothermarchaeota in Hydrothermal Sediment.</title>
        <authorList>
            <person name="Zhou Z."/>
            <person name="Liu Y."/>
            <person name="Xu W."/>
            <person name="Pan J."/>
            <person name="Luo Z.H."/>
            <person name="Li M."/>
        </authorList>
    </citation>
    <scope>NUCLEOTIDE SEQUENCE [LARGE SCALE GENOMIC DNA]</scope>
    <source>
        <strain evidence="3">SpSt-468</strain>
    </source>
</reference>
<dbReference type="Gene3D" id="3.40.50.620">
    <property type="entry name" value="HUPs"/>
    <property type="match status" value="1"/>
</dbReference>
<comment type="caution">
    <text evidence="3">The sequence shown here is derived from an EMBL/GenBank/DDBJ whole genome shotgun (WGS) entry which is preliminary data.</text>
</comment>
<gene>
    <name evidence="3" type="ORF">ENS19_07745</name>
</gene>
<comment type="similarity">
    <text evidence="1">Belongs to the universal stress protein A family.</text>
</comment>
<dbReference type="CDD" id="cd00293">
    <property type="entry name" value="USP-like"/>
    <property type="match status" value="1"/>
</dbReference>
<accession>A0A7C3EXM8</accession>
<protein>
    <submittedName>
        <fullName evidence="3">Universal stress protein</fullName>
    </submittedName>
</protein>
<dbReference type="InterPro" id="IPR014729">
    <property type="entry name" value="Rossmann-like_a/b/a_fold"/>
</dbReference>
<dbReference type="InterPro" id="IPR006015">
    <property type="entry name" value="Universal_stress_UspA"/>
</dbReference>
<dbReference type="PANTHER" id="PTHR46268">
    <property type="entry name" value="STRESS RESPONSE PROTEIN NHAX"/>
    <property type="match status" value="1"/>
</dbReference>
<dbReference type="Pfam" id="PF00582">
    <property type="entry name" value="Usp"/>
    <property type="match status" value="1"/>
</dbReference>
<evidence type="ECO:0000313" key="3">
    <source>
        <dbReference type="EMBL" id="HFK21149.1"/>
    </source>
</evidence>
<dbReference type="PRINTS" id="PR01438">
    <property type="entry name" value="UNVRSLSTRESS"/>
</dbReference>
<evidence type="ECO:0000259" key="2">
    <source>
        <dbReference type="Pfam" id="PF00582"/>
    </source>
</evidence>
<name>A0A7C3EXM8_9CREN</name>
<feature type="domain" description="UspA" evidence="2">
    <location>
        <begin position="24"/>
        <end position="160"/>
    </location>
</feature>
<dbReference type="SUPFAM" id="SSF52402">
    <property type="entry name" value="Adenine nucleotide alpha hydrolases-like"/>
    <property type="match status" value="1"/>
</dbReference>
<proteinExistence type="inferred from homology"/>
<sequence length="162" mass="18000">MAADKICMIQGSFKEGLDQEVRDYKKIGVFIDYSYKSAKVLKRAFALSKSCSILHIVHILSTKLPYHNKPLVSLDPEYHQLLRQHAEELVEKAEKKAAEAGINYQVHLLEGDPAVEILKFAQEAKLDLIILGSKDKIGSAKNLGSVSNHVAAEAKCSVLIER</sequence>
<evidence type="ECO:0000256" key="1">
    <source>
        <dbReference type="ARBA" id="ARBA00008791"/>
    </source>
</evidence>
<dbReference type="AlphaFoldDB" id="A0A7C3EXM8"/>
<organism evidence="3">
    <name type="scientific">Candidatus Methanomethylicus mesodigestus</name>
    <dbReference type="NCBI Taxonomy" id="1867258"/>
    <lineage>
        <taxon>Archaea</taxon>
        <taxon>Thermoproteota</taxon>
        <taxon>Methanosuratincolia</taxon>
        <taxon>Candidatus Methanomethylicales</taxon>
        <taxon>Candidatus Methanomethylicaceae</taxon>
        <taxon>Candidatus Methanomethylicus</taxon>
    </lineage>
</organism>
<dbReference type="EMBL" id="DSTX01000013">
    <property type="protein sequence ID" value="HFK21149.1"/>
    <property type="molecule type" value="Genomic_DNA"/>
</dbReference>
<dbReference type="InterPro" id="IPR006016">
    <property type="entry name" value="UspA"/>
</dbReference>
<dbReference type="PANTHER" id="PTHR46268:SF6">
    <property type="entry name" value="UNIVERSAL STRESS PROTEIN UP12"/>
    <property type="match status" value="1"/>
</dbReference>